<dbReference type="GO" id="GO:0005829">
    <property type="term" value="C:cytosol"/>
    <property type="evidence" value="ECO:0007669"/>
    <property type="project" value="TreeGrafter"/>
</dbReference>
<comment type="caution">
    <text evidence="7">The sequence shown here is derived from an EMBL/GenBank/DDBJ whole genome shotgun (WGS) entry which is preliminary data.</text>
</comment>
<proteinExistence type="inferred from homology"/>
<evidence type="ECO:0000259" key="6">
    <source>
        <dbReference type="PROSITE" id="PS50075"/>
    </source>
</evidence>
<dbReference type="SUPFAM" id="SSF53474">
    <property type="entry name" value="alpha/beta-Hydrolases"/>
    <property type="match status" value="1"/>
</dbReference>
<dbReference type="Gene3D" id="3.40.50.1820">
    <property type="entry name" value="alpha/beta hydrolase"/>
    <property type="match status" value="1"/>
</dbReference>
<dbReference type="Gene3D" id="3.40.50.12780">
    <property type="entry name" value="N-terminal domain of ligase-like"/>
    <property type="match status" value="1"/>
</dbReference>
<dbReference type="NCBIfam" id="TIGR01733">
    <property type="entry name" value="AA-adenyl-dom"/>
    <property type="match status" value="3"/>
</dbReference>
<dbReference type="InterPro" id="IPR020806">
    <property type="entry name" value="PKS_PP-bd"/>
</dbReference>
<dbReference type="Gene3D" id="1.10.1200.10">
    <property type="entry name" value="ACP-like"/>
    <property type="match status" value="3"/>
</dbReference>
<dbReference type="Gene3D" id="2.30.38.10">
    <property type="entry name" value="Luciferase, Domain 3"/>
    <property type="match status" value="3"/>
</dbReference>
<dbReference type="Pfam" id="PF00501">
    <property type="entry name" value="AMP-binding"/>
    <property type="match status" value="4"/>
</dbReference>
<evidence type="ECO:0000256" key="4">
    <source>
        <dbReference type="ARBA" id="ARBA00022553"/>
    </source>
</evidence>
<organism evidence="7 8">
    <name type="scientific">Streptomyces fumanus</name>
    <dbReference type="NCBI Taxonomy" id="67302"/>
    <lineage>
        <taxon>Bacteria</taxon>
        <taxon>Bacillati</taxon>
        <taxon>Actinomycetota</taxon>
        <taxon>Actinomycetes</taxon>
        <taxon>Kitasatosporales</taxon>
        <taxon>Streptomycetaceae</taxon>
        <taxon>Streptomyces</taxon>
    </lineage>
</organism>
<feature type="compositionally biased region" description="Basic and acidic residues" evidence="5">
    <location>
        <begin position="4157"/>
        <end position="4172"/>
    </location>
</feature>
<dbReference type="PANTHER" id="PTHR45527">
    <property type="entry name" value="NONRIBOSOMAL PEPTIDE SYNTHETASE"/>
    <property type="match status" value="1"/>
</dbReference>
<gene>
    <name evidence="7" type="ORF">GCM10018772_35740</name>
</gene>
<dbReference type="EMBL" id="BNBI01000007">
    <property type="protein sequence ID" value="GHF07606.1"/>
    <property type="molecule type" value="Genomic_DNA"/>
</dbReference>
<dbReference type="Proteomes" id="UP000630718">
    <property type="component" value="Unassembled WGS sequence"/>
</dbReference>
<dbReference type="InterPro" id="IPR023213">
    <property type="entry name" value="CAT-like_dom_sf"/>
</dbReference>
<evidence type="ECO:0000313" key="8">
    <source>
        <dbReference type="Proteomes" id="UP000630718"/>
    </source>
</evidence>
<dbReference type="PROSITE" id="PS00455">
    <property type="entry name" value="AMP_BINDING"/>
    <property type="match status" value="3"/>
</dbReference>
<dbReference type="NCBIfam" id="NF003417">
    <property type="entry name" value="PRK04813.1"/>
    <property type="match status" value="5"/>
</dbReference>
<comment type="cofactor">
    <cofactor evidence="1">
        <name>pantetheine 4'-phosphate</name>
        <dbReference type="ChEBI" id="CHEBI:47942"/>
    </cofactor>
</comment>
<dbReference type="FunFam" id="3.40.50.12780:FF:000012">
    <property type="entry name" value="Non-ribosomal peptide synthetase"/>
    <property type="match status" value="3"/>
</dbReference>
<evidence type="ECO:0000256" key="5">
    <source>
        <dbReference type="SAM" id="MobiDB-lite"/>
    </source>
</evidence>
<dbReference type="Gene3D" id="3.30.559.30">
    <property type="entry name" value="Nonribosomal peptide synthetase, condensation domain"/>
    <property type="match status" value="4"/>
</dbReference>
<dbReference type="InterPro" id="IPR020802">
    <property type="entry name" value="TesA-like"/>
</dbReference>
<dbReference type="CDD" id="cd05930">
    <property type="entry name" value="A_NRPS"/>
    <property type="match status" value="3"/>
</dbReference>
<evidence type="ECO:0000256" key="1">
    <source>
        <dbReference type="ARBA" id="ARBA00001957"/>
    </source>
</evidence>
<dbReference type="Pfam" id="PF00550">
    <property type="entry name" value="PP-binding"/>
    <property type="match status" value="3"/>
</dbReference>
<dbReference type="GO" id="GO:0003824">
    <property type="term" value="F:catalytic activity"/>
    <property type="evidence" value="ECO:0007669"/>
    <property type="project" value="InterPro"/>
</dbReference>
<dbReference type="SUPFAM" id="SSF52777">
    <property type="entry name" value="CoA-dependent acyltransferases"/>
    <property type="match status" value="8"/>
</dbReference>
<dbReference type="FunFam" id="1.10.1200.10:FF:000016">
    <property type="entry name" value="Non-ribosomal peptide synthase"/>
    <property type="match status" value="2"/>
</dbReference>
<dbReference type="InterPro" id="IPR001031">
    <property type="entry name" value="Thioesterase"/>
</dbReference>
<evidence type="ECO:0000256" key="3">
    <source>
        <dbReference type="ARBA" id="ARBA00022450"/>
    </source>
</evidence>
<dbReference type="GO" id="GO:0017000">
    <property type="term" value="P:antibiotic biosynthetic process"/>
    <property type="evidence" value="ECO:0007669"/>
    <property type="project" value="UniProtKB-ARBA"/>
</dbReference>
<dbReference type="InterPro" id="IPR009081">
    <property type="entry name" value="PP-bd_ACP"/>
</dbReference>
<name>A0A919E385_9ACTN</name>
<sequence length="4291" mass="456955">MTRSHVEDVWPLSPLQEGMLFHATFDDQGPDAYQGQRTLELTGPVDAGRLRRSWEALLARHAVLRAGFRRRTSGQTVQVIAREVTLPWREADLSALPEAEARAARDKLAAEEQERRFDLATAPLLRLLLIRLPGDRHHLVLTSHHILMDGWSLPVLINEMYAAYQAGGTTDGLPPTTSYRDYLAWLNRQDKDAARAAWRAELAGADEPTLVAPAGPPGTTAAFGTLSAEIPQDVAQGLTALARRHDLTVNTVVQGAWALVLARLTGRRDVVFGATSAGRPTDLPGVESMVGLTMNTLPVRVALDGGRPLLDLLTDLQERQSALMSHQHLGLPEVQRVAGPGATFDTLVVYESYPRTPTDPPTETSFAIGFAGAQESAHYPLTLLVVPGDDRMECKLDHRLDVFDEDAARAVHERLVRVLTRIAADPGATVADVDLLSEAERALVTERWNDTARPVPARSALELFTARAASTPHALAVRGGAEALTYGELDARADRLARHLARLGVGPESRVGLCLPRGVDMVTALLAVWKAGGAYVPLDPEYPADRIAYMVDDSGARLVLATPGTAGQVPDGVDVVLVHEPPEESAEPLGTLPDPAQLAYVIYTSGSTGRPKGVAVAHGGVANLAEVMRPVLGVEPGTVALQFASFSFDAAVLDIAVTLGAGGTLAIATAEERTEPGALAELIRTAGVQVASVVPSLLGVLEPETVPGVENWVLGAERLSAPLAARWRAGARVWNTYGPTEATVISTATPLKEGLSADDAPPPIGSPIGNTRVYVLDAFLRPVPVGAVGELYVAGAGLARGYDQRPGLTAERFIACPFADGGRMYRSGDLARWTPDGLLEFAGRADEQVKIRGFRVELGEVESVLAAHPEVAQAAVVVREDRPGDQRLVAYVVAHPGRTLDTAALRESTGGHLPEYMVPAAVVTLDALPLTVNGKLDRAALPAPDLAARTGRAPATPTEEVLSGLFGEVLGLERVGAEASFFDLGGDSLLAMRLIARVRSVLEAEIGIRDLFTAPTVAAAARLIDAADSAARVPLRAVERPERVPLSYAQQRMWFLNRMADSEAGSGAAGAYNLPFALRLTGAPDIEALEAALGDVADRHESLRTVFPDVDGVPYQRVLEGPAGRPPLVTVEVDPAEDWREVLAEQAGRGFDVRVDLPWRARLLKLGADDHVLLLVAHHIASDGWSMGVLARDLEAAYTARRTGGEPGWRPLAVQYADYALWQREVLGDLDDPKSLISDQLAHWRDTLAGSPQEIALPADRPRPALPSFRSGAVPVGVDAATHGKLVELAARGRSTMFMVVHAALAVLLSRMGAGDDIPLGTPIAGRSDAQLEELSGFFVNTLVLRTDLSGDPTFAELLARVRETDLAAYAHQDVPFERLVDELNPVRSSSRNPLFQVMLALQNVPEARWELPGLDVEAVPPQSAPPARFDLSVTLNERRAPDGSPAGLGGGILYAADLFDETTARSLAGRLARVLEQVAVNARIRLSDIDVLEASERALVTELWNDTRRPVPSDTVPELIRSWVERSPEAVAVRGGSETLTYAELDARTNTLARHLTGLGVGPESRVGLFLPRGVDMVVALLAVWKAGGAYVPLDPQYPADRLAYMITDSGLSVVLAESATTELVPSGIDVVLVDRSIEGPAEPLDRQVTPDQLAYVIYTSGSTGRPKGVAVAHGGVANLAEAMRPVLGVEPGTVALQFASFSFDAAVLDVAVTLGGGGTLAIATSEERTEPAALSEMIRRSGVQVASVVPSLLSVLDPAEVPGVRNWVLGAERLTPDLAARWRAGARVWNTYGPTEATVISTATLLPEGIGPEDAPPAIGSPIGNTQVFVLDAFLKPAPVGAVGELYVAGPGLARGYDNRPDLTAERFVACPFTEGTRMYRSGDLARWTPDGLLEFAGRADEQVKIRGFRVEPGEVESVLAAHPEVAQAAVVVREDRPGDQRLAGYVVPVGGGTEFDTAALREYAGHRLPDYMVPAAVMVLDALPLTANGKLDRAALPAPELTASAEGRAPETPTEVVLSGLFGEVLGLERVGAEASFFDLGGDSLLAMRLIARVRSVLEAEISIRDLFTAPTVAGVARVIDATDDGSRVPLARRERPERLPLSFAQHRMWLLNRMDADEPGSAAAGAYNLPLALRITGELDVEALEAALGDVADRHESLRTVFPDVEGVPYQRVLEGEVGRPPLVTVEVGAAEDWREVMAEHAGRGFDVRVDLPWRVRLLKLGADEYVLLLVTHHIASDGWSMGVLARDLEAAYTARRTGGEPGWRPLAVQYADYALWQREVLGDLDDPDSLIRAQLDHWRTALSGAPQELVLPTDRPRPATPSFRSGLAPVDVGAETHGKLVELAARGRSTMFMVVHAALAVLLSRMGAGEDIPLGTPIAGRSDAQLEELSGFFVNTLVLRTDLSGDPTFAELLARVRETDLAAYAHQDVPFERLVDELNPARSSSRNPLFQVMLALQNVPEARWELPGLDVEAVPPQSAPPARFDLSVTLNERRAADGSPAGLGGGFLYAADLFDDATAQALAGRFARVLEQIAADPRIRLSDIDVLQDTERARVVRDWNDTARPVPADTVLELFRDWTERTPGVTAVRGGADALTYAELDARAGRLARHLAGLGVGRESRVGLFLPRGVDMVVALLAVWKAGGAYVPLDPQYPADRLAYMVGDSGASVVLATAETADQVPPGAEVVLLESADGAAEPLHTAVDPDQLAYVIYTSGSTGRPKGVAVAHRGIANLAGAMRPVLGVEPGTVALQFASFSFDAAVLDVAVTLGGGGTLAIASSEERTEPGALAEMIRAAGVRVASVVPSLLGVLDPADVPGVGNWVLGAERLTSDLAARWQAGARVWNTYGPTEATVISTATLLDEGITPEDAPPAIGSPIGNTQVFVLDAFLKPAPVGAVGELYVAGPGLARGYDNRPDLTAERFVACPFAEGTRMYRSGDLARWTPDGLLEFAGRADEQVKIRGFRVEPGEVESVLAAHPEVTQAAVVVREDRPGDQRLIGYVVSGAEDLDEGQLREHVGKTLPDYMVPAAVMVLDALPLTANGKLDRNALPVPDFGERASALMPVGEVQAILCDLFAEVLQVDRVGADSNFFDLGGNSALAMHLAGRIRTELGAELVMKDFFGAPTPIGVARLLGSKVRPPLRAVDHDQDVPVTAGQLSTWRKARANPGSAAQRTTVALRLGGTLDREALQAALGDVAARHDILRTRFVGEVGSELHQHLLDPDDARPALPVIPATEDELPALLATHSGHRFDLARETPWAPYLFALSDTEHVLLLVLHRIGVDDASSDLLVRDLAAAYGARREGRASERAPLPLQFPHYALWERELLKGEEQDESLIGDQIAYWRQALAGAAAETPLPLDRARPPHPVHVAGSLPVEVAAETHRRLMKAAEPIGATAFMVVHAALAMLLARLGAGTDLTLGTVLPRVDADGDLEGVVGPFAGKLPLRTDSGGDPTFREMLGRVRETDQEAGLYQDVPFDRLVEVLSLSSSTAAHPVFQVMLEVLDDAAEKWDTSELPGLNTDTLPPQVLATELDLSISLTERHEDDGAPDGFDGTLLYAAELFDRSTAEAFARRLVRVLDQAGADPDITLSGLDILLGESEHRQLVDAWNDTAAPVPDTTVVDLLAGQIARTPDALGVSDADDSFTYRRLDAAAERVADRLHRLGAGPDDVVTVAMAPGVRLAVALLGILKTGAAPLLTDPGRPWNTADAARPVALVTDAHTDPAPALPGDGTAVPVLRVDDEAGQDPARDASGPRRAPLPGHTALVVDAGPAGRVLVDHRALVNQITHHQDTADTAQGLLLDTRVAAADLVVPLLATLTAGGAVRFGLPPADEAPAPWHPDRWNGAPRLVTSRELLPTVTDPGTATPLEEVVVLDTAEPTSIEDTARWRSAHPRTGLLSVLGAPETGGTWLDHRSTPEEALPSEVPTGTPVRNTRVYVLDERLRPVPAGVVGDVYVAGVSLARGYADAPGATAGHFVACPFATDGARMFRTGLRARRTTAGLVTVRGRAQDLDEAVTASPRALRKRDDLEVLLPLRTAGDRPPLFCLHHNTGLSWGYAALLRHLPDDQPVYGVQARGLTDPDTMPGSIEEMAADYAGQIRTVQPSGPYHLLGWSFGGVVAQAVAAHLEEQGEEVALVALLDAYPGAAGRTLHDGDATGTDREGRGAPEQQALRTSPDEAGATPAMAGPFLKNMEQVMRHLAELALDHRPRRIQGDLLLFAATEDRPEEMPLLDAEESWKAYTAGSVETHEVAVTHNDMLQSASVSVVGEVLARKLGPATGRPRD</sequence>
<dbReference type="Gene3D" id="3.40.50.980">
    <property type="match status" value="6"/>
</dbReference>
<keyword evidence="4" id="KW-0597">Phosphoprotein</keyword>
<dbReference type="FunFam" id="3.40.50.980:FF:000001">
    <property type="entry name" value="Non-ribosomal peptide synthetase"/>
    <property type="match status" value="3"/>
</dbReference>
<dbReference type="InterPro" id="IPR025110">
    <property type="entry name" value="AMP-bd_C"/>
</dbReference>
<dbReference type="GO" id="GO:0044550">
    <property type="term" value="P:secondary metabolite biosynthetic process"/>
    <property type="evidence" value="ECO:0007669"/>
    <property type="project" value="UniProtKB-ARBA"/>
</dbReference>
<dbReference type="FunFam" id="3.30.300.30:FF:000010">
    <property type="entry name" value="Enterobactin synthetase component F"/>
    <property type="match status" value="3"/>
</dbReference>
<dbReference type="Pfam" id="PF13193">
    <property type="entry name" value="AMP-binding_C"/>
    <property type="match status" value="3"/>
</dbReference>
<dbReference type="RefSeq" id="WP_190205286.1">
    <property type="nucleotide sequence ID" value="NZ_BNBI01000007.1"/>
</dbReference>
<feature type="domain" description="Carrier" evidence="6">
    <location>
        <begin position="3068"/>
        <end position="3143"/>
    </location>
</feature>
<evidence type="ECO:0000256" key="2">
    <source>
        <dbReference type="ARBA" id="ARBA00006432"/>
    </source>
</evidence>
<evidence type="ECO:0000313" key="7">
    <source>
        <dbReference type="EMBL" id="GHF07606.1"/>
    </source>
</evidence>
<dbReference type="Gene3D" id="3.30.300.30">
    <property type="match status" value="3"/>
</dbReference>
<dbReference type="PROSITE" id="PS50075">
    <property type="entry name" value="CARRIER"/>
    <property type="match status" value="3"/>
</dbReference>
<keyword evidence="3" id="KW-0596">Phosphopantetheine</keyword>
<dbReference type="Pfam" id="PF00668">
    <property type="entry name" value="Condensation"/>
    <property type="match status" value="4"/>
</dbReference>
<dbReference type="SUPFAM" id="SSF47336">
    <property type="entry name" value="ACP-like"/>
    <property type="match status" value="3"/>
</dbReference>
<dbReference type="InterPro" id="IPR010071">
    <property type="entry name" value="AA_adenyl_dom"/>
</dbReference>
<reference evidence="7" key="1">
    <citation type="journal article" date="2014" name="Int. J. Syst. Evol. Microbiol.">
        <title>Complete genome sequence of Corynebacterium casei LMG S-19264T (=DSM 44701T), isolated from a smear-ripened cheese.</title>
        <authorList>
            <consortium name="US DOE Joint Genome Institute (JGI-PGF)"/>
            <person name="Walter F."/>
            <person name="Albersmeier A."/>
            <person name="Kalinowski J."/>
            <person name="Ruckert C."/>
        </authorList>
    </citation>
    <scope>NUCLEOTIDE SEQUENCE</scope>
    <source>
        <strain evidence="7">JCM 4477</strain>
    </source>
</reference>
<dbReference type="Pfam" id="PF00975">
    <property type="entry name" value="Thioesterase"/>
    <property type="match status" value="1"/>
</dbReference>
<dbReference type="InterPro" id="IPR042099">
    <property type="entry name" value="ANL_N_sf"/>
</dbReference>
<protein>
    <submittedName>
        <fullName evidence="7">Non-ribosomal peptide synthetase</fullName>
    </submittedName>
</protein>
<reference evidence="7" key="2">
    <citation type="submission" date="2020-09" db="EMBL/GenBank/DDBJ databases">
        <authorList>
            <person name="Sun Q."/>
            <person name="Ohkuma M."/>
        </authorList>
    </citation>
    <scope>NUCLEOTIDE SEQUENCE</scope>
    <source>
        <strain evidence="7">JCM 4477</strain>
    </source>
</reference>
<dbReference type="FunFam" id="2.30.38.10:FF:000001">
    <property type="entry name" value="Non-ribosomal peptide synthetase PvdI"/>
    <property type="match status" value="3"/>
</dbReference>
<dbReference type="GO" id="GO:0031177">
    <property type="term" value="F:phosphopantetheine binding"/>
    <property type="evidence" value="ECO:0007669"/>
    <property type="project" value="InterPro"/>
</dbReference>
<dbReference type="InterPro" id="IPR000873">
    <property type="entry name" value="AMP-dep_synth/lig_dom"/>
</dbReference>
<accession>A0A919E385</accession>
<dbReference type="PANTHER" id="PTHR45527:SF1">
    <property type="entry name" value="FATTY ACID SYNTHASE"/>
    <property type="match status" value="1"/>
</dbReference>
<feature type="domain" description="Carrier" evidence="6">
    <location>
        <begin position="2012"/>
        <end position="2087"/>
    </location>
</feature>
<dbReference type="InterPro" id="IPR036736">
    <property type="entry name" value="ACP-like_sf"/>
</dbReference>
<dbReference type="GO" id="GO:0072330">
    <property type="term" value="P:monocarboxylic acid biosynthetic process"/>
    <property type="evidence" value="ECO:0007669"/>
    <property type="project" value="UniProtKB-ARBA"/>
</dbReference>
<dbReference type="CDD" id="cd19543">
    <property type="entry name" value="DCL_NRPS"/>
    <property type="match status" value="1"/>
</dbReference>
<feature type="region of interest" description="Disordered" evidence="5">
    <location>
        <begin position="4157"/>
        <end position="4190"/>
    </location>
</feature>
<feature type="domain" description="Carrier" evidence="6">
    <location>
        <begin position="953"/>
        <end position="1028"/>
    </location>
</feature>
<dbReference type="GO" id="GO:0043041">
    <property type="term" value="P:amino acid activation for nonribosomal peptide biosynthetic process"/>
    <property type="evidence" value="ECO:0007669"/>
    <property type="project" value="TreeGrafter"/>
</dbReference>
<comment type="similarity">
    <text evidence="2">Belongs to the ATP-dependent AMP-binding enzyme family.</text>
</comment>
<dbReference type="InterPro" id="IPR029058">
    <property type="entry name" value="AB_hydrolase_fold"/>
</dbReference>
<dbReference type="InterPro" id="IPR020845">
    <property type="entry name" value="AMP-binding_CS"/>
</dbReference>
<dbReference type="Gene3D" id="3.30.559.10">
    <property type="entry name" value="Chloramphenicol acetyltransferase-like domain"/>
    <property type="match status" value="4"/>
</dbReference>
<dbReference type="CDD" id="cd19540">
    <property type="entry name" value="LCL_NRPS-like"/>
    <property type="match status" value="2"/>
</dbReference>
<dbReference type="SMART" id="SM00824">
    <property type="entry name" value="PKS_TE"/>
    <property type="match status" value="1"/>
</dbReference>
<dbReference type="PROSITE" id="PS00012">
    <property type="entry name" value="PHOSPHOPANTETHEINE"/>
    <property type="match status" value="2"/>
</dbReference>
<dbReference type="GO" id="GO:0008610">
    <property type="term" value="P:lipid biosynthetic process"/>
    <property type="evidence" value="ECO:0007669"/>
    <property type="project" value="UniProtKB-ARBA"/>
</dbReference>
<dbReference type="SMART" id="SM00823">
    <property type="entry name" value="PKS_PP"/>
    <property type="match status" value="3"/>
</dbReference>
<dbReference type="InterPro" id="IPR045851">
    <property type="entry name" value="AMP-bd_C_sf"/>
</dbReference>
<dbReference type="InterPro" id="IPR001242">
    <property type="entry name" value="Condensation_dom"/>
</dbReference>
<dbReference type="SUPFAM" id="SSF56801">
    <property type="entry name" value="Acetyl-CoA synthetase-like"/>
    <property type="match status" value="4"/>
</dbReference>
<dbReference type="InterPro" id="IPR006162">
    <property type="entry name" value="Ppantetheine_attach_site"/>
</dbReference>
<keyword evidence="8" id="KW-1185">Reference proteome</keyword>